<evidence type="ECO:0000256" key="7">
    <source>
        <dbReference type="SAM" id="MobiDB-lite"/>
    </source>
</evidence>
<dbReference type="PROSITE" id="PS50011">
    <property type="entry name" value="PROTEIN_KINASE_DOM"/>
    <property type="match status" value="1"/>
</dbReference>
<evidence type="ECO:0000256" key="3">
    <source>
        <dbReference type="ARBA" id="ARBA00022692"/>
    </source>
</evidence>
<dbReference type="Gene3D" id="1.10.510.10">
    <property type="entry name" value="Transferase(Phosphotransferase) domain 1"/>
    <property type="match status" value="1"/>
</dbReference>
<dbReference type="InterPro" id="IPR055164">
    <property type="entry name" value="EDR1/CTR1/ARMC3-like_pept-like"/>
</dbReference>
<evidence type="ECO:0000256" key="1">
    <source>
        <dbReference type="ARBA" id="ARBA00004370"/>
    </source>
</evidence>
<dbReference type="PANTHER" id="PTHR24359">
    <property type="entry name" value="SERINE/THREONINE-PROTEIN KINASE SBK1"/>
    <property type="match status" value="1"/>
</dbReference>
<keyword evidence="3" id="KW-0812">Transmembrane</keyword>
<dbReference type="InterPro" id="IPR032675">
    <property type="entry name" value="LRR_dom_sf"/>
</dbReference>
<keyword evidence="10" id="KW-1185">Reference proteome</keyword>
<feature type="region of interest" description="Disordered" evidence="7">
    <location>
        <begin position="448"/>
        <end position="498"/>
    </location>
</feature>
<dbReference type="EMBL" id="CAMAPE010000019">
    <property type="protein sequence ID" value="CAH9087854.1"/>
    <property type="molecule type" value="Genomic_DNA"/>
</dbReference>
<evidence type="ECO:0000256" key="4">
    <source>
        <dbReference type="ARBA" id="ARBA00022737"/>
    </source>
</evidence>
<dbReference type="GO" id="GO:0051707">
    <property type="term" value="P:response to other organism"/>
    <property type="evidence" value="ECO:0007669"/>
    <property type="project" value="UniProtKB-ARBA"/>
</dbReference>
<dbReference type="PROSITE" id="PS00108">
    <property type="entry name" value="PROTEIN_KINASE_ST"/>
    <property type="match status" value="1"/>
</dbReference>
<dbReference type="Pfam" id="PF14381">
    <property type="entry name" value="EDR1_CTR1_ARMC3_pept"/>
    <property type="match status" value="1"/>
</dbReference>
<comment type="caution">
    <text evidence="9">The sequence shown here is derived from an EMBL/GenBank/DDBJ whole genome shotgun (WGS) entry which is preliminary data.</text>
</comment>
<feature type="compositionally biased region" description="Low complexity" evidence="7">
    <location>
        <begin position="316"/>
        <end position="330"/>
    </location>
</feature>
<dbReference type="Gene3D" id="3.80.10.10">
    <property type="entry name" value="Ribonuclease Inhibitor"/>
    <property type="match status" value="1"/>
</dbReference>
<dbReference type="InterPro" id="IPR011009">
    <property type="entry name" value="Kinase-like_dom_sf"/>
</dbReference>
<dbReference type="Pfam" id="PF00069">
    <property type="entry name" value="Pkinase"/>
    <property type="match status" value="1"/>
</dbReference>
<dbReference type="SUPFAM" id="SSF56112">
    <property type="entry name" value="Protein kinase-like (PK-like)"/>
    <property type="match status" value="1"/>
</dbReference>
<feature type="region of interest" description="Disordered" evidence="7">
    <location>
        <begin position="1"/>
        <end position="35"/>
    </location>
</feature>
<dbReference type="SUPFAM" id="SSF52058">
    <property type="entry name" value="L domain-like"/>
    <property type="match status" value="1"/>
</dbReference>
<gene>
    <name evidence="9" type="ORF">CEURO_LOCUS10263</name>
</gene>
<dbReference type="FunFam" id="1.10.510.10:FF:000988">
    <property type="entry name" value="Leucine-rich repeat protein kinase family protein"/>
    <property type="match status" value="1"/>
</dbReference>
<dbReference type="InterPro" id="IPR003591">
    <property type="entry name" value="Leu-rich_rpt_typical-subtyp"/>
</dbReference>
<keyword evidence="4" id="KW-0677">Repeat</keyword>
<proteinExistence type="predicted"/>
<dbReference type="InterPro" id="IPR001611">
    <property type="entry name" value="Leu-rich_rpt"/>
</dbReference>
<keyword evidence="5" id="KW-1133">Transmembrane helix</keyword>
<dbReference type="GO" id="GO:0006952">
    <property type="term" value="P:defense response"/>
    <property type="evidence" value="ECO:0007669"/>
    <property type="project" value="UniProtKB-ARBA"/>
</dbReference>
<feature type="compositionally biased region" description="Polar residues" evidence="7">
    <location>
        <begin position="448"/>
        <end position="464"/>
    </location>
</feature>
<dbReference type="InterPro" id="IPR055414">
    <property type="entry name" value="LRR_R13L4/SHOC2-like"/>
</dbReference>
<sequence length="1125" mass="125136">MDKIEIHEKHSDEVDGSAKNAARNSGKTSELKSSSEDVSQKAEVCDSIIDVSGKSFDFPLLECSLGEIDGLYMYKNTFNLIPKVNGGLERLKTLKFFANDVNLFPPGELKNLVELECLQVKVALPGLSGLDLQKLKGLKELELCKVPQKPSALPIFRDITGLKRLTKLSVCHFSIRYLPPEIGYLVHLEFLDLSFNKMKNLPTEVTNLKSLLSLKVANNKLVDLPSGLSSLQRLEVLDLSHNRLMSMGNLELGLMHNLQRLNLQDNRLLECCNIPSWICCNLEGSCLDDLLSSSTEMDVLEGAFEENNCGNQLGSSITSPSYSTGSTPNSRCFGPRKSKRWKRRQYLQQRARQERLNNLRKWRVENQCAIQQTSKQCLDCEHPAPTIVGTDTSKEEVSSNSDNISSLTDVVDDDIDLKKDNTEKCSCVAPNSIALCIEVKDDNSITNDRSLESASNAANAQDEVSSPEVIDSPSKPKRHFDGVLENPKPSKTRKPTDPAILSQKYSDTSFCGIDDLLPDGFYDAGRDRPFMPLSFYEQTSLLGSREVILVDRQRDEGLDSILLRAQALVYHFRQINGFTKDRGLAASDHLQVASLLALFVSDHFGGSDRSALIQRARKDVSGSNYTKPFVCTCPTGIADSMIKVEAQSLSSSQDIFLRDLCESSLSSIKSRHSSSVVPIGSLQFGICRHRALLMKYLCDRIVPHIPCELVRGYLDFSPHAWNVIVIESSGRLVRMIVDACHPHDIREETDLEYLCRYVPLSRVNSSLNPVGSSASVSVPSLSTSNEIGKVASTTLIQCKLGSQETLAKVRTLEVHGSSIDEIRNFDFNCIGEIRMLSVLKHSCIVEIHGHQISSKWNVSNGNMNYRLLRSAIFMEHIKGGSLKSYLDKVSGSGEKCLPAELSLFIARDVASALKELHSRHIIHRDIKTENVLIDLDKRRDDGTPTIKLCDFDRAIPLHSYLHTCCIAHTGVPPPDVCVGTPRWMSPEVFRAMHEHNLYGLEADIWSFGCLLLELLTLQVPYAGLPESDIQTSLQMGERPKLTKELDAMAESREKLEDLTVGSDSGSELDKPQTETSLLRFLVSVYYLCTEKNPCDRPTAEDLYNVLLTRACSVVLATNSRTPDDL</sequence>
<dbReference type="PANTHER" id="PTHR24359:SF1">
    <property type="entry name" value="INHIBITOR OF NUCLEAR FACTOR KAPPA-B KINASE EPSILON SUBUNIT HOMOLOG 1-RELATED"/>
    <property type="match status" value="1"/>
</dbReference>
<feature type="domain" description="Protein kinase" evidence="8">
    <location>
        <begin position="781"/>
        <end position="1107"/>
    </location>
</feature>
<evidence type="ECO:0000256" key="2">
    <source>
        <dbReference type="ARBA" id="ARBA00022614"/>
    </source>
</evidence>
<name>A0A9P0Z606_CUSEU</name>
<reference evidence="9" key="1">
    <citation type="submission" date="2022-07" db="EMBL/GenBank/DDBJ databases">
        <authorList>
            <person name="Macas J."/>
            <person name="Novak P."/>
            <person name="Neumann P."/>
        </authorList>
    </citation>
    <scope>NUCLEOTIDE SEQUENCE</scope>
</reference>
<feature type="compositionally biased region" description="Basic and acidic residues" evidence="7">
    <location>
        <begin position="1"/>
        <end position="13"/>
    </location>
</feature>
<dbReference type="InterPro" id="IPR000719">
    <property type="entry name" value="Prot_kinase_dom"/>
</dbReference>
<dbReference type="AlphaFoldDB" id="A0A9P0Z606"/>
<dbReference type="GO" id="GO:0016020">
    <property type="term" value="C:membrane"/>
    <property type="evidence" value="ECO:0007669"/>
    <property type="project" value="UniProtKB-SubCell"/>
</dbReference>
<evidence type="ECO:0000256" key="5">
    <source>
        <dbReference type="ARBA" id="ARBA00022989"/>
    </source>
</evidence>
<comment type="subcellular location">
    <subcellularLocation>
        <location evidence="1">Membrane</location>
    </subcellularLocation>
</comment>
<accession>A0A9P0Z606</accession>
<dbReference type="GO" id="GO:0004674">
    <property type="term" value="F:protein serine/threonine kinase activity"/>
    <property type="evidence" value="ECO:0007669"/>
    <property type="project" value="TreeGrafter"/>
</dbReference>
<dbReference type="PROSITE" id="PS51450">
    <property type="entry name" value="LRR"/>
    <property type="match status" value="2"/>
</dbReference>
<dbReference type="SMART" id="SM00220">
    <property type="entry name" value="S_TKc"/>
    <property type="match status" value="1"/>
</dbReference>
<dbReference type="GO" id="GO:0005524">
    <property type="term" value="F:ATP binding"/>
    <property type="evidence" value="ECO:0007669"/>
    <property type="project" value="InterPro"/>
</dbReference>
<evidence type="ECO:0000313" key="9">
    <source>
        <dbReference type="EMBL" id="CAH9087854.1"/>
    </source>
</evidence>
<dbReference type="SMART" id="SM00365">
    <property type="entry name" value="LRR_SD22"/>
    <property type="match status" value="3"/>
</dbReference>
<dbReference type="InterPro" id="IPR008271">
    <property type="entry name" value="Ser/Thr_kinase_AS"/>
</dbReference>
<dbReference type="SMART" id="SM00369">
    <property type="entry name" value="LRR_TYP"/>
    <property type="match status" value="4"/>
</dbReference>
<keyword evidence="6" id="KW-0472">Membrane</keyword>
<dbReference type="OrthoDB" id="1394818at2759"/>
<protein>
    <recommendedName>
        <fullName evidence="8">Protein kinase domain-containing protein</fullName>
    </recommendedName>
</protein>
<evidence type="ECO:0000313" key="10">
    <source>
        <dbReference type="Proteomes" id="UP001152484"/>
    </source>
</evidence>
<feature type="region of interest" description="Disordered" evidence="7">
    <location>
        <begin position="316"/>
        <end position="336"/>
    </location>
</feature>
<keyword evidence="2" id="KW-0433">Leucine-rich repeat</keyword>
<dbReference type="Proteomes" id="UP001152484">
    <property type="component" value="Unassembled WGS sequence"/>
</dbReference>
<dbReference type="Pfam" id="PF23598">
    <property type="entry name" value="LRR_14"/>
    <property type="match status" value="1"/>
</dbReference>
<organism evidence="9 10">
    <name type="scientific">Cuscuta europaea</name>
    <name type="common">European dodder</name>
    <dbReference type="NCBI Taxonomy" id="41803"/>
    <lineage>
        <taxon>Eukaryota</taxon>
        <taxon>Viridiplantae</taxon>
        <taxon>Streptophyta</taxon>
        <taxon>Embryophyta</taxon>
        <taxon>Tracheophyta</taxon>
        <taxon>Spermatophyta</taxon>
        <taxon>Magnoliopsida</taxon>
        <taxon>eudicotyledons</taxon>
        <taxon>Gunneridae</taxon>
        <taxon>Pentapetalae</taxon>
        <taxon>asterids</taxon>
        <taxon>lamiids</taxon>
        <taxon>Solanales</taxon>
        <taxon>Convolvulaceae</taxon>
        <taxon>Cuscuteae</taxon>
        <taxon>Cuscuta</taxon>
        <taxon>Cuscuta subgen. Cuscuta</taxon>
    </lineage>
</organism>
<evidence type="ECO:0000259" key="8">
    <source>
        <dbReference type="PROSITE" id="PS50011"/>
    </source>
</evidence>
<evidence type="ECO:0000256" key="6">
    <source>
        <dbReference type="ARBA" id="ARBA00023136"/>
    </source>
</evidence>
<dbReference type="PRINTS" id="PR00019">
    <property type="entry name" value="LEURICHRPT"/>
</dbReference>